<sequence>MTRSYMITQQLQSSMSLSTQERSRAAKLGHTRRQLAAARRSLASSKGWLKRKH</sequence>
<feature type="compositionally biased region" description="Low complexity" evidence="1">
    <location>
        <begin position="34"/>
        <end position="45"/>
    </location>
</feature>
<protein>
    <submittedName>
        <fullName evidence="2">Uncharacterized protein</fullName>
    </submittedName>
</protein>
<name>A0A381V5Z4_9ZZZZ</name>
<feature type="compositionally biased region" description="Low complexity" evidence="1">
    <location>
        <begin position="8"/>
        <end position="20"/>
    </location>
</feature>
<organism evidence="2">
    <name type="scientific">marine metagenome</name>
    <dbReference type="NCBI Taxonomy" id="408172"/>
    <lineage>
        <taxon>unclassified sequences</taxon>
        <taxon>metagenomes</taxon>
        <taxon>ecological metagenomes</taxon>
    </lineage>
</organism>
<proteinExistence type="predicted"/>
<dbReference type="AlphaFoldDB" id="A0A381V5Z4"/>
<gene>
    <name evidence="2" type="ORF">METZ01_LOCUS88649</name>
</gene>
<feature type="region of interest" description="Disordered" evidence="1">
    <location>
        <begin position="1"/>
        <end position="53"/>
    </location>
</feature>
<reference evidence="2" key="1">
    <citation type="submission" date="2018-05" db="EMBL/GenBank/DDBJ databases">
        <authorList>
            <person name="Lanie J.A."/>
            <person name="Ng W.-L."/>
            <person name="Kazmierczak K.M."/>
            <person name="Andrzejewski T.M."/>
            <person name="Davidsen T.M."/>
            <person name="Wayne K.J."/>
            <person name="Tettelin H."/>
            <person name="Glass J.I."/>
            <person name="Rusch D."/>
            <person name="Podicherti R."/>
            <person name="Tsui H.-C.T."/>
            <person name="Winkler M.E."/>
        </authorList>
    </citation>
    <scope>NUCLEOTIDE SEQUENCE</scope>
</reference>
<evidence type="ECO:0000256" key="1">
    <source>
        <dbReference type="SAM" id="MobiDB-lite"/>
    </source>
</evidence>
<evidence type="ECO:0000313" key="2">
    <source>
        <dbReference type="EMBL" id="SVA35795.1"/>
    </source>
</evidence>
<dbReference type="EMBL" id="UINC01007948">
    <property type="protein sequence ID" value="SVA35795.1"/>
    <property type="molecule type" value="Genomic_DNA"/>
</dbReference>
<accession>A0A381V5Z4</accession>